<dbReference type="Proteomes" id="UP001017257">
    <property type="component" value="Chromosome"/>
</dbReference>
<dbReference type="PROSITE" id="PS00134">
    <property type="entry name" value="TRYPSIN_HIS"/>
    <property type="match status" value="1"/>
</dbReference>
<protein>
    <submittedName>
        <fullName evidence="2">Trypsin-like peptidase domain-containing protein</fullName>
    </submittedName>
</protein>
<reference evidence="2" key="1">
    <citation type="submission" date="2022-08" db="EMBL/GenBank/DDBJ databases">
        <title>Microvirga terrae sp. nov., isolated from soil.</title>
        <authorList>
            <person name="Kim K.H."/>
            <person name="Seo Y.L."/>
            <person name="Kim J.M."/>
            <person name="Lee J.K."/>
            <person name="Han D.M."/>
            <person name="Jeon C.O."/>
        </authorList>
    </citation>
    <scope>NUCLEOTIDE SEQUENCE</scope>
    <source>
        <strain evidence="2">R24</strain>
    </source>
</reference>
<organism evidence="2 3">
    <name type="scientific">Microvirga terrae</name>
    <dbReference type="NCBI Taxonomy" id="2740529"/>
    <lineage>
        <taxon>Bacteria</taxon>
        <taxon>Pseudomonadati</taxon>
        <taxon>Pseudomonadota</taxon>
        <taxon>Alphaproteobacteria</taxon>
        <taxon>Hyphomicrobiales</taxon>
        <taxon>Methylobacteriaceae</taxon>
        <taxon>Microvirga</taxon>
    </lineage>
</organism>
<name>A0ABY5RPK4_9HYPH</name>
<dbReference type="SUPFAM" id="SSF50494">
    <property type="entry name" value="Trypsin-like serine proteases"/>
    <property type="match status" value="1"/>
</dbReference>
<evidence type="ECO:0000313" key="3">
    <source>
        <dbReference type="Proteomes" id="UP001017257"/>
    </source>
</evidence>
<dbReference type="EMBL" id="CP102845">
    <property type="protein sequence ID" value="UVF18824.1"/>
    <property type="molecule type" value="Genomic_DNA"/>
</dbReference>
<dbReference type="Gene3D" id="2.40.10.10">
    <property type="entry name" value="Trypsin-like serine proteases"/>
    <property type="match status" value="2"/>
</dbReference>
<dbReference type="InterPro" id="IPR018114">
    <property type="entry name" value="TRYPSIN_HIS"/>
</dbReference>
<keyword evidence="3" id="KW-1185">Reference proteome</keyword>
<dbReference type="InterPro" id="IPR043504">
    <property type="entry name" value="Peptidase_S1_PA_chymotrypsin"/>
</dbReference>
<sequence>MLALSKRLLTVIAFAYVAVFYAPAIPAQPSGNVQQPPLSSQTRPELLAAPLRKPSSLRPIREEAVSTDVTDAGTDGDVQAVSGQLYFSIGGNLHYCSGVFVTKSVILTAAHCVQENGKTNYYQIEKFVREGNNSHFIKKDASNKDCIRVPVEWSTQTDAYLRIDYDYAFLRVANSDELNADPKVILVDAHVGKNSIKAYGYPASANQDLTAIAENVNPDLLHPNLLAVDTTSLGFTEGTSGGPWVWKHNAGGTGNTGGGGQQLKIVSVNSSYAIPVNDKSKIWIYGPNFKRPQKSNTEPTAYDLRQNAENCQ</sequence>
<accession>A0ABY5RPK4</accession>
<evidence type="ECO:0000259" key="1">
    <source>
        <dbReference type="Pfam" id="PF00089"/>
    </source>
</evidence>
<dbReference type="InterPro" id="IPR001254">
    <property type="entry name" value="Trypsin_dom"/>
</dbReference>
<gene>
    <name evidence="2" type="ORF">HPT29_020430</name>
</gene>
<feature type="domain" description="Peptidase S1" evidence="1">
    <location>
        <begin position="84"/>
        <end position="257"/>
    </location>
</feature>
<dbReference type="RefSeq" id="WP_173947203.1">
    <property type="nucleotide sequence ID" value="NZ_CP102845.1"/>
</dbReference>
<proteinExistence type="predicted"/>
<dbReference type="InterPro" id="IPR009003">
    <property type="entry name" value="Peptidase_S1_PA"/>
</dbReference>
<dbReference type="Pfam" id="PF00089">
    <property type="entry name" value="Trypsin"/>
    <property type="match status" value="1"/>
</dbReference>
<evidence type="ECO:0000313" key="2">
    <source>
        <dbReference type="EMBL" id="UVF18824.1"/>
    </source>
</evidence>